<dbReference type="NCBIfam" id="NF001299">
    <property type="entry name" value="PRK00241.1"/>
    <property type="match status" value="1"/>
</dbReference>
<dbReference type="EC" id="3.6.1.22" evidence="4"/>
<name>A0A975IPR7_9MICO</name>
<evidence type="ECO:0000256" key="8">
    <source>
        <dbReference type="ARBA" id="ARBA00023027"/>
    </source>
</evidence>
<dbReference type="GO" id="GO:0035529">
    <property type="term" value="F:NADH pyrophosphatase activity"/>
    <property type="evidence" value="ECO:0007669"/>
    <property type="project" value="TreeGrafter"/>
</dbReference>
<dbReference type="KEGG" id="aarc:G127AT_13495"/>
<feature type="region of interest" description="Disordered" evidence="11">
    <location>
        <begin position="1"/>
        <end position="70"/>
    </location>
</feature>
<dbReference type="InterPro" id="IPR015797">
    <property type="entry name" value="NUDIX_hydrolase-like_dom_sf"/>
</dbReference>
<dbReference type="InterPro" id="IPR015376">
    <property type="entry name" value="Znr_NADH_PPase"/>
</dbReference>
<evidence type="ECO:0000256" key="7">
    <source>
        <dbReference type="ARBA" id="ARBA00022842"/>
    </source>
</evidence>
<keyword evidence="6 10" id="KW-0378">Hydrolase</keyword>
<comment type="cofactor">
    <cofactor evidence="2">
        <name>Zn(2+)</name>
        <dbReference type="ChEBI" id="CHEBI:29105"/>
    </cofactor>
</comment>
<evidence type="ECO:0000313" key="14">
    <source>
        <dbReference type="Proteomes" id="UP000671914"/>
    </source>
</evidence>
<dbReference type="CDD" id="cd03429">
    <property type="entry name" value="NUDIX_NADH_pyrophosphatase_Nudt13"/>
    <property type="match status" value="1"/>
</dbReference>
<sequence>MAPSLGSRSAERPTATPGRPTPTPVVPEVFVPEPAEDAPGGATPPAPHPPLARTPADRDAEARTEEAGEAFASRADARVLAMHAGRVLQAMRVGGRGPELELRHPSALPDPELRVYLGRLPGGEPLELGVFGDEAARRIEPEPARWVGVRGAELPEVELAFAVEALGLANWHRSHASCPRCGAPTEPVQRGWARRCPAEDALVFPRTDPAIITLVTDDEDRVLLGSNAMWEPNRYSLLAGFVEPGESLESAVAREIREEAGIGVDRIAYVASQPWPFPASLMLGFTARVPAGADAALARPDGEEILSLRWFSRAELASTVGEVTLPDGTSIARWMLERWFGGPIPDAPGAGE</sequence>
<protein>
    <recommendedName>
        <fullName evidence="4">NAD(+) diphosphatase</fullName>
        <ecNumber evidence="4">3.6.1.22</ecNumber>
    </recommendedName>
</protein>
<evidence type="ECO:0000259" key="12">
    <source>
        <dbReference type="PROSITE" id="PS51462"/>
    </source>
</evidence>
<keyword evidence="7" id="KW-0460">Magnesium</keyword>
<evidence type="ECO:0000313" key="13">
    <source>
        <dbReference type="EMBL" id="QTX04281.1"/>
    </source>
</evidence>
<comment type="similarity">
    <text evidence="3">Belongs to the Nudix hydrolase family. NudC subfamily.</text>
</comment>
<dbReference type="GO" id="GO:0046872">
    <property type="term" value="F:metal ion binding"/>
    <property type="evidence" value="ECO:0007669"/>
    <property type="project" value="UniProtKB-KW"/>
</dbReference>
<evidence type="ECO:0000256" key="6">
    <source>
        <dbReference type="ARBA" id="ARBA00022801"/>
    </source>
</evidence>
<keyword evidence="14" id="KW-1185">Reference proteome</keyword>
<feature type="compositionally biased region" description="Pro residues" evidence="11">
    <location>
        <begin position="42"/>
        <end position="52"/>
    </location>
</feature>
<organism evidence="13 14">
    <name type="scientific">Agromyces archimandritae</name>
    <dbReference type="NCBI Taxonomy" id="2781962"/>
    <lineage>
        <taxon>Bacteria</taxon>
        <taxon>Bacillati</taxon>
        <taxon>Actinomycetota</taxon>
        <taxon>Actinomycetes</taxon>
        <taxon>Micrococcales</taxon>
        <taxon>Microbacteriaceae</taxon>
        <taxon>Agromyces</taxon>
    </lineage>
</organism>
<evidence type="ECO:0000256" key="1">
    <source>
        <dbReference type="ARBA" id="ARBA00001946"/>
    </source>
</evidence>
<dbReference type="InterPro" id="IPR020476">
    <property type="entry name" value="Nudix_hydrolase"/>
</dbReference>
<evidence type="ECO:0000256" key="2">
    <source>
        <dbReference type="ARBA" id="ARBA00001947"/>
    </source>
</evidence>
<evidence type="ECO:0000256" key="11">
    <source>
        <dbReference type="SAM" id="MobiDB-lite"/>
    </source>
</evidence>
<comment type="cofactor">
    <cofactor evidence="1">
        <name>Mg(2+)</name>
        <dbReference type="ChEBI" id="CHEBI:18420"/>
    </cofactor>
</comment>
<proteinExistence type="inferred from homology"/>
<dbReference type="PANTHER" id="PTHR42904:SF6">
    <property type="entry name" value="NAD-CAPPED RNA HYDROLASE NUDT12"/>
    <property type="match status" value="1"/>
</dbReference>
<evidence type="ECO:0000256" key="3">
    <source>
        <dbReference type="ARBA" id="ARBA00009595"/>
    </source>
</evidence>
<feature type="domain" description="Nudix hydrolase" evidence="12">
    <location>
        <begin position="205"/>
        <end position="337"/>
    </location>
</feature>
<evidence type="ECO:0000256" key="4">
    <source>
        <dbReference type="ARBA" id="ARBA00012381"/>
    </source>
</evidence>
<evidence type="ECO:0000256" key="5">
    <source>
        <dbReference type="ARBA" id="ARBA00022723"/>
    </source>
</evidence>
<accession>A0A975IPR7</accession>
<feature type="compositionally biased region" description="Low complexity" evidence="11">
    <location>
        <begin position="26"/>
        <end position="41"/>
    </location>
</feature>
<feature type="compositionally biased region" description="Basic and acidic residues" evidence="11">
    <location>
        <begin position="55"/>
        <end position="66"/>
    </location>
</feature>
<dbReference type="InterPro" id="IPR049734">
    <property type="entry name" value="NudC-like_C"/>
</dbReference>
<dbReference type="Proteomes" id="UP000671914">
    <property type="component" value="Chromosome"/>
</dbReference>
<dbReference type="Pfam" id="PF00293">
    <property type="entry name" value="NUDIX"/>
    <property type="match status" value="1"/>
</dbReference>
<dbReference type="GO" id="GO:0005829">
    <property type="term" value="C:cytosol"/>
    <property type="evidence" value="ECO:0007669"/>
    <property type="project" value="TreeGrafter"/>
</dbReference>
<dbReference type="InterPro" id="IPR000086">
    <property type="entry name" value="NUDIX_hydrolase_dom"/>
</dbReference>
<dbReference type="Gene3D" id="3.90.79.20">
    <property type="match status" value="1"/>
</dbReference>
<dbReference type="AlphaFoldDB" id="A0A975IPR7"/>
<dbReference type="InterPro" id="IPR050241">
    <property type="entry name" value="NAD-cap_RNA_hydrolase_NudC"/>
</dbReference>
<dbReference type="GO" id="GO:0006742">
    <property type="term" value="P:NADP+ catabolic process"/>
    <property type="evidence" value="ECO:0007669"/>
    <property type="project" value="TreeGrafter"/>
</dbReference>
<dbReference type="PROSITE" id="PS00893">
    <property type="entry name" value="NUDIX_BOX"/>
    <property type="match status" value="1"/>
</dbReference>
<gene>
    <name evidence="13" type="primary">nudC</name>
    <name evidence="13" type="ORF">G127AT_13495</name>
</gene>
<dbReference type="PANTHER" id="PTHR42904">
    <property type="entry name" value="NUDIX HYDROLASE, NUDC SUBFAMILY"/>
    <property type="match status" value="1"/>
</dbReference>
<evidence type="ECO:0000256" key="9">
    <source>
        <dbReference type="ARBA" id="ARBA00023679"/>
    </source>
</evidence>
<evidence type="ECO:0000256" key="10">
    <source>
        <dbReference type="RuleBase" id="RU003476"/>
    </source>
</evidence>
<comment type="catalytic activity">
    <reaction evidence="9">
        <text>a 5'-end NAD(+)-phospho-ribonucleoside in mRNA + H2O = a 5'-end phospho-adenosine-phospho-ribonucleoside in mRNA + beta-nicotinamide D-ribonucleotide + 2 H(+)</text>
        <dbReference type="Rhea" id="RHEA:60876"/>
        <dbReference type="Rhea" id="RHEA-COMP:15698"/>
        <dbReference type="Rhea" id="RHEA-COMP:15719"/>
        <dbReference type="ChEBI" id="CHEBI:14649"/>
        <dbReference type="ChEBI" id="CHEBI:15377"/>
        <dbReference type="ChEBI" id="CHEBI:15378"/>
        <dbReference type="ChEBI" id="CHEBI:144029"/>
        <dbReference type="ChEBI" id="CHEBI:144051"/>
    </reaction>
    <physiologicalReaction direction="left-to-right" evidence="9">
        <dbReference type="Rhea" id="RHEA:60877"/>
    </physiologicalReaction>
</comment>
<dbReference type="GO" id="GO:0019677">
    <property type="term" value="P:NAD+ catabolic process"/>
    <property type="evidence" value="ECO:0007669"/>
    <property type="project" value="TreeGrafter"/>
</dbReference>
<keyword evidence="5" id="KW-0479">Metal-binding</keyword>
<dbReference type="Pfam" id="PF09297">
    <property type="entry name" value="Zn_ribbon_NUD"/>
    <property type="match status" value="1"/>
</dbReference>
<reference evidence="13" key="1">
    <citation type="submission" date="2021-03" db="EMBL/GenBank/DDBJ databases">
        <title>Agromyces archimandritus sp. nov., isolated from the cockroach Archimandrita tessellata.</title>
        <authorList>
            <person name="Guzman J."/>
            <person name="Ortuzar M."/>
            <person name="Poehlein A."/>
            <person name="Daniel R."/>
            <person name="Trujillo M."/>
            <person name="Vilcinskas A."/>
        </authorList>
    </citation>
    <scope>NUCLEOTIDE SEQUENCE</scope>
    <source>
        <strain evidence="13">G127AT</strain>
    </source>
</reference>
<dbReference type="EMBL" id="CP071696">
    <property type="protein sequence ID" value="QTX04281.1"/>
    <property type="molecule type" value="Genomic_DNA"/>
</dbReference>
<dbReference type="SUPFAM" id="SSF55811">
    <property type="entry name" value="Nudix"/>
    <property type="match status" value="1"/>
</dbReference>
<dbReference type="InterPro" id="IPR020084">
    <property type="entry name" value="NUDIX_hydrolase_CS"/>
</dbReference>
<keyword evidence="8" id="KW-0520">NAD</keyword>
<dbReference type="PROSITE" id="PS51462">
    <property type="entry name" value="NUDIX"/>
    <property type="match status" value="1"/>
</dbReference>
<dbReference type="PRINTS" id="PR00502">
    <property type="entry name" value="NUDIXFAMILY"/>
</dbReference>
<dbReference type="Gene3D" id="3.90.79.10">
    <property type="entry name" value="Nucleoside Triphosphate Pyrophosphohydrolase"/>
    <property type="match status" value="1"/>
</dbReference>